<name>A0A081D1S7_9HYPH</name>
<dbReference type="AlphaFoldDB" id="A0A081D1S7"/>
<organism evidence="2 3">
    <name type="scientific">Agrobacterium rubi TR3 = NBRC 13261</name>
    <dbReference type="NCBI Taxonomy" id="1368415"/>
    <lineage>
        <taxon>Bacteria</taxon>
        <taxon>Pseudomonadati</taxon>
        <taxon>Pseudomonadota</taxon>
        <taxon>Alphaproteobacteria</taxon>
        <taxon>Hyphomicrobiales</taxon>
        <taxon>Rhizobiaceae</taxon>
        <taxon>Rhizobium/Agrobacterium group</taxon>
        <taxon>Agrobacterium</taxon>
    </lineage>
</organism>
<keyword evidence="1" id="KW-0812">Transmembrane</keyword>
<keyword evidence="1" id="KW-0472">Membrane</keyword>
<reference evidence="2 3" key="1">
    <citation type="submission" date="2014-08" db="EMBL/GenBank/DDBJ databases">
        <title>Whole genome shotgun sequence of Rhizobium rubi NBRC 13261.</title>
        <authorList>
            <person name="Katano-Makiyama Y."/>
            <person name="Hosoyama A."/>
            <person name="Hashimoto M."/>
            <person name="Hosoyama Y."/>
            <person name="Noguchi M."/>
            <person name="Tsuchikane K."/>
            <person name="Uohara A."/>
            <person name="Ohji S."/>
            <person name="Ichikawa N."/>
            <person name="Kimura A."/>
            <person name="Yamazoe A."/>
            <person name="Fujita N."/>
        </authorList>
    </citation>
    <scope>NUCLEOTIDE SEQUENCE [LARGE SCALE GENOMIC DNA]</scope>
    <source>
        <strain evidence="2 3">NBRC 13261</strain>
    </source>
</reference>
<dbReference type="Proteomes" id="UP000028701">
    <property type="component" value="Unassembled WGS sequence"/>
</dbReference>
<dbReference type="EMBL" id="BBJU01000028">
    <property type="protein sequence ID" value="GAK72873.1"/>
    <property type="molecule type" value="Genomic_DNA"/>
</dbReference>
<evidence type="ECO:0000256" key="1">
    <source>
        <dbReference type="SAM" id="Phobius"/>
    </source>
</evidence>
<dbReference type="RefSeq" id="WP_234901987.1">
    <property type="nucleotide sequence ID" value="NZ_BBJU01000028.1"/>
</dbReference>
<evidence type="ECO:0000313" key="2">
    <source>
        <dbReference type="EMBL" id="GAK72873.1"/>
    </source>
</evidence>
<accession>A0A081D1S7</accession>
<feature type="transmembrane region" description="Helical" evidence="1">
    <location>
        <begin position="48"/>
        <end position="69"/>
    </location>
</feature>
<protein>
    <recommendedName>
        <fullName evidence="4">YcxB-like protein domain-containing protein</fullName>
    </recommendedName>
</protein>
<gene>
    <name evidence="2" type="ORF">RRU01S_28_01180</name>
</gene>
<feature type="transmembrane region" description="Helical" evidence="1">
    <location>
        <begin position="16"/>
        <end position="36"/>
    </location>
</feature>
<evidence type="ECO:0008006" key="4">
    <source>
        <dbReference type="Google" id="ProtNLM"/>
    </source>
</evidence>
<evidence type="ECO:0000313" key="3">
    <source>
        <dbReference type="Proteomes" id="UP000028701"/>
    </source>
</evidence>
<proteinExistence type="predicted"/>
<comment type="caution">
    <text evidence="2">The sequence shown here is derived from an EMBL/GenBank/DDBJ whole genome shotgun (WGS) entry which is preliminary data.</text>
</comment>
<sequence>MELDDHLDILHRSRQLLPTGVTVASAGLAGLFVSLITNCDKWQSGQFAMFAIYVGATVIVCVGLSYLLLSPGRTLLRSMYRRRLAKAGLIGKPVDSTVDAAGISYTVLGQTVTCTWDSLYAIEEDAGTFYFWMSKTV</sequence>
<keyword evidence="1" id="KW-1133">Transmembrane helix</keyword>